<evidence type="ECO:0000313" key="2">
    <source>
        <dbReference type="Proteomes" id="UP000327157"/>
    </source>
</evidence>
<evidence type="ECO:0000313" key="1">
    <source>
        <dbReference type="EMBL" id="KAB2595438.1"/>
    </source>
</evidence>
<name>A0A5N5EWW2_9ROSA</name>
<dbReference type="EMBL" id="SMOL01000781">
    <property type="protein sequence ID" value="KAB2595438.1"/>
    <property type="molecule type" value="Genomic_DNA"/>
</dbReference>
<accession>A0A5N5EWW2</accession>
<gene>
    <name evidence="1" type="ORF">D8674_030888</name>
</gene>
<dbReference type="OrthoDB" id="1194612at2759"/>
<reference evidence="2" key="2">
    <citation type="submission" date="2019-10" db="EMBL/GenBank/DDBJ databases">
        <title>A de novo genome assembly of a pear dwarfing rootstock.</title>
        <authorList>
            <person name="Wang F."/>
            <person name="Wang J."/>
            <person name="Li S."/>
            <person name="Zhang Y."/>
            <person name="Fang M."/>
            <person name="Ma L."/>
            <person name="Zhao Y."/>
            <person name="Jiang S."/>
        </authorList>
    </citation>
    <scope>NUCLEOTIDE SEQUENCE [LARGE SCALE GENOMIC DNA]</scope>
</reference>
<sequence>MPVGGPCCGGRIIDVKPELEEQVLEEKEEPTARVVEEPQGMAVDNRTLKELSASGLDNTAPLFMQTKKEEAEKDILETFRKVQVNIPLLDAIKQVPRYAKFLKELCTTRKRMSTKEVVKVGENVSAILQRKLPPKCKDPGVLKNDGVIIQLAEISNAYPKGVLEDVLVQISVSGATFIPATKSKSGRKMVNFAHEAGGCLKLPDVDSSSTVVQRGQGWLGFAAGMMGYKAQVVALAIALPICRKIEKGGSWVGFVEGNESFKMVVVA</sequence>
<reference evidence="1 2" key="3">
    <citation type="submission" date="2019-11" db="EMBL/GenBank/DDBJ databases">
        <title>A de novo genome assembly of a pear dwarfing rootstock.</title>
        <authorList>
            <person name="Wang F."/>
            <person name="Wang J."/>
            <person name="Li S."/>
            <person name="Zhang Y."/>
            <person name="Fang M."/>
            <person name="Ma L."/>
            <person name="Zhao Y."/>
            <person name="Jiang S."/>
        </authorList>
    </citation>
    <scope>NUCLEOTIDE SEQUENCE [LARGE SCALE GENOMIC DNA]</scope>
    <source>
        <strain evidence="1">S2</strain>
        <tissue evidence="1">Leaf</tissue>
    </source>
</reference>
<comment type="caution">
    <text evidence="1">The sequence shown here is derived from an EMBL/GenBank/DDBJ whole genome shotgun (WGS) entry which is preliminary data.</text>
</comment>
<dbReference type="AlphaFoldDB" id="A0A5N5EWW2"/>
<keyword evidence="2" id="KW-1185">Reference proteome</keyword>
<reference evidence="1 2" key="1">
    <citation type="submission" date="2019-09" db="EMBL/GenBank/DDBJ databases">
        <authorList>
            <person name="Ou C."/>
        </authorList>
    </citation>
    <scope>NUCLEOTIDE SEQUENCE [LARGE SCALE GENOMIC DNA]</scope>
    <source>
        <strain evidence="1">S2</strain>
        <tissue evidence="1">Leaf</tissue>
    </source>
</reference>
<dbReference type="Proteomes" id="UP000327157">
    <property type="component" value="Chromosome 7"/>
</dbReference>
<protein>
    <submittedName>
        <fullName evidence="1">S ribonuclease</fullName>
    </submittedName>
</protein>
<organism evidence="1 2">
    <name type="scientific">Pyrus ussuriensis x Pyrus communis</name>
    <dbReference type="NCBI Taxonomy" id="2448454"/>
    <lineage>
        <taxon>Eukaryota</taxon>
        <taxon>Viridiplantae</taxon>
        <taxon>Streptophyta</taxon>
        <taxon>Embryophyta</taxon>
        <taxon>Tracheophyta</taxon>
        <taxon>Spermatophyta</taxon>
        <taxon>Magnoliopsida</taxon>
        <taxon>eudicotyledons</taxon>
        <taxon>Gunneridae</taxon>
        <taxon>Pentapetalae</taxon>
        <taxon>rosids</taxon>
        <taxon>fabids</taxon>
        <taxon>Rosales</taxon>
        <taxon>Rosaceae</taxon>
        <taxon>Amygdaloideae</taxon>
        <taxon>Maleae</taxon>
        <taxon>Pyrus</taxon>
    </lineage>
</organism>
<proteinExistence type="predicted"/>